<dbReference type="EMBL" id="JAFBEC010000001">
    <property type="protein sequence ID" value="MBM7630912.1"/>
    <property type="molecule type" value="Genomic_DNA"/>
</dbReference>
<name>A0ABS2P6G8_9BACL</name>
<organism evidence="1 2">
    <name type="scientific">Geomicrobium sediminis</name>
    <dbReference type="NCBI Taxonomy" id="1347788"/>
    <lineage>
        <taxon>Bacteria</taxon>
        <taxon>Bacillati</taxon>
        <taxon>Bacillota</taxon>
        <taxon>Bacilli</taxon>
        <taxon>Bacillales</taxon>
        <taxon>Geomicrobium</taxon>
    </lineage>
</organism>
<accession>A0ABS2P6G8</accession>
<protein>
    <submittedName>
        <fullName evidence="1">Uncharacterized protein</fullName>
    </submittedName>
</protein>
<dbReference type="Proteomes" id="UP000741863">
    <property type="component" value="Unassembled WGS sequence"/>
</dbReference>
<evidence type="ECO:0000313" key="2">
    <source>
        <dbReference type="Proteomes" id="UP000741863"/>
    </source>
</evidence>
<sequence length="96" mass="10562">MGSITKATQVEGTPLEKLSEMTEEILRSIARGNELYLFVIKIQASTSDAVPDDVTNLLRDEQNSPVKAILPIIMAGQEQGEIVDDSRCSSRLLIMQ</sequence>
<gene>
    <name evidence="1" type="ORF">JOD17_000003</name>
</gene>
<keyword evidence="2" id="KW-1185">Reference proteome</keyword>
<comment type="caution">
    <text evidence="1">The sequence shown here is derived from an EMBL/GenBank/DDBJ whole genome shotgun (WGS) entry which is preliminary data.</text>
</comment>
<proteinExistence type="predicted"/>
<dbReference type="RefSeq" id="WP_239575076.1">
    <property type="nucleotide sequence ID" value="NZ_JAFBEC010000001.1"/>
</dbReference>
<evidence type="ECO:0000313" key="1">
    <source>
        <dbReference type="EMBL" id="MBM7630912.1"/>
    </source>
</evidence>
<reference evidence="1 2" key="1">
    <citation type="submission" date="2021-01" db="EMBL/GenBank/DDBJ databases">
        <title>Genomic Encyclopedia of Type Strains, Phase IV (KMG-IV): sequencing the most valuable type-strain genomes for metagenomic binning, comparative biology and taxonomic classification.</title>
        <authorList>
            <person name="Goeker M."/>
        </authorList>
    </citation>
    <scope>NUCLEOTIDE SEQUENCE [LARGE SCALE GENOMIC DNA]</scope>
    <source>
        <strain evidence="1 2">DSM 25540</strain>
    </source>
</reference>